<feature type="region of interest" description="Disordered" evidence="1">
    <location>
        <begin position="1"/>
        <end position="31"/>
    </location>
</feature>
<protein>
    <submittedName>
        <fullName evidence="2">J domain-containing protein</fullName>
    </submittedName>
</protein>
<feature type="region of interest" description="Disordered" evidence="1">
    <location>
        <begin position="66"/>
        <end position="104"/>
    </location>
</feature>
<feature type="region of interest" description="Disordered" evidence="1">
    <location>
        <begin position="261"/>
        <end position="331"/>
    </location>
</feature>
<comment type="caution">
    <text evidence="2">The sequence shown here is derived from an EMBL/GenBank/DDBJ whole genome shotgun (WGS) entry which is preliminary data.</text>
</comment>
<evidence type="ECO:0000313" key="3">
    <source>
        <dbReference type="Proteomes" id="UP001362999"/>
    </source>
</evidence>
<dbReference type="EMBL" id="JAWWNJ010000001">
    <property type="protein sequence ID" value="KAK7064013.1"/>
    <property type="molecule type" value="Genomic_DNA"/>
</dbReference>
<gene>
    <name evidence="2" type="ORF">R3P38DRAFT_22199</name>
</gene>
<dbReference type="AlphaFoldDB" id="A0AAW0EII6"/>
<feature type="compositionally biased region" description="Acidic residues" evidence="1">
    <location>
        <begin position="66"/>
        <end position="85"/>
    </location>
</feature>
<accession>A0AAW0EII6</accession>
<feature type="compositionally biased region" description="Low complexity" evidence="1">
    <location>
        <begin position="468"/>
        <end position="489"/>
    </location>
</feature>
<evidence type="ECO:0000256" key="1">
    <source>
        <dbReference type="SAM" id="MobiDB-lite"/>
    </source>
</evidence>
<reference evidence="2 3" key="1">
    <citation type="journal article" date="2024" name="J Genomics">
        <title>Draft genome sequencing and assembly of Favolaschia claudopus CIRM-BRFM 2984 isolated from oak limbs.</title>
        <authorList>
            <person name="Navarro D."/>
            <person name="Drula E."/>
            <person name="Chaduli D."/>
            <person name="Cazenave R."/>
            <person name="Ahrendt S."/>
            <person name="Wang J."/>
            <person name="Lipzen A."/>
            <person name="Daum C."/>
            <person name="Barry K."/>
            <person name="Grigoriev I.V."/>
            <person name="Favel A."/>
            <person name="Rosso M.N."/>
            <person name="Martin F."/>
        </authorList>
    </citation>
    <scope>NUCLEOTIDE SEQUENCE [LARGE SCALE GENOMIC DNA]</scope>
    <source>
        <strain evidence="2 3">CIRM-BRFM 2984</strain>
    </source>
</reference>
<name>A0AAW0EII6_9AGAR</name>
<sequence>MSRPRQSVLQLFDPLSTRDAPSPDSDKENSSPVAYLYPQYCIPHPNTVVRLTRRLVDIGETTILEEEEEQAVDEQGDVNEVDEHENDTVTGPNRPPSPRTPLADVTFDRERTPMRSKMYKRKAAPAEAVVPNAVAHVIHEAITEGDATLAVPSVMISAPEENLSGSTDSSSTSLATLPLATPTCSLLMDTAIALPTPSEASSSLLISMPPFSSQTAALVNLDYSSGDLQTSFALHMNMNAETSFDLLNDRISFLGLGDEASFDTGKDSGPVSQQEEIDGERLVFIDPLPGTPGPSSSRSNSPPNPRPVPNQSPDTAQPTDAPVTPVQPSVEQPSFPPVFVAPAVRRISPVPVLSTSLPEPPALVPALKIVKRKRPGTTVAPQATVRTSTVENHLSSRPGRVVATKEAATSVVPMKAPALGRYVTEGPGPWRVPIVSSDEEKKASAPVNSRKPVARSAPSGPRRVPLDSSTPSSSITPTAAVPTAPKAKALSSEPVTALKRPLRMVPPNAPASGLLRVASGSRLPMPKSKIPPPTAGTGLPRKRVV</sequence>
<feature type="region of interest" description="Disordered" evidence="1">
    <location>
        <begin position="434"/>
        <end position="545"/>
    </location>
</feature>
<keyword evidence="3" id="KW-1185">Reference proteome</keyword>
<evidence type="ECO:0000313" key="2">
    <source>
        <dbReference type="EMBL" id="KAK7064013.1"/>
    </source>
</evidence>
<dbReference type="Proteomes" id="UP001362999">
    <property type="component" value="Unassembled WGS sequence"/>
</dbReference>
<proteinExistence type="predicted"/>
<organism evidence="2 3">
    <name type="scientific">Favolaschia claudopus</name>
    <dbReference type="NCBI Taxonomy" id="2862362"/>
    <lineage>
        <taxon>Eukaryota</taxon>
        <taxon>Fungi</taxon>
        <taxon>Dikarya</taxon>
        <taxon>Basidiomycota</taxon>
        <taxon>Agaricomycotina</taxon>
        <taxon>Agaricomycetes</taxon>
        <taxon>Agaricomycetidae</taxon>
        <taxon>Agaricales</taxon>
        <taxon>Marasmiineae</taxon>
        <taxon>Mycenaceae</taxon>
        <taxon>Favolaschia</taxon>
    </lineage>
</organism>